<keyword evidence="2" id="KW-0808">Transferase</keyword>
<feature type="compositionally biased region" description="Pro residues" evidence="4">
    <location>
        <begin position="64"/>
        <end position="74"/>
    </location>
</feature>
<evidence type="ECO:0000256" key="1">
    <source>
        <dbReference type="ARBA" id="ARBA00007274"/>
    </source>
</evidence>
<sequence length="700" mass="76361">MPAAVHAPLITPTGFIFKEKSGEPLVPAFTAVNGRTSPLSPRRPSGMSSMATDSLHILTRTTPPEQPPQEPKGPLPDRDDWHPAPPAAAAASDSARHRPASPTASPASPPTTNIKRKRSSSPEASPPSTSPDRPTTTRSRLDSFPPLRQDVSPPAVSSVYHLVNEHPHPRTLPPIETSDPDLNWPASSHNAQHSRFETQRHESHRDPAAPMYPSSHSDSHGTGLEGPNGSERSTTTEMTRAGVQVDPKKRKRQFANRTKTGCGTCRRRKKKCDEAKPECNNCQRGGFICEGYANKIPWPKNGPQKPPPLQAKDRFPPEHSQLYHSHGTAREPYGDPNSQSAVDGGRGRPIVVEEHNPQPPTSRWGPDWSEPPRTSYPSDQQTHPQHSRPPLEYSQPLPVSSHSQSRPSDQQHSPPSQTLPPPRQHNPRIYHHTPQTMSQVVNHSPAVTAEAPSHHPPQPLPPQPHHSHPPAIASLTAAPPGPPPNHYAPPPPSRSHKSEKEKMLNGEPFMPFAPQLVEERDKCKSAVYRFNNTDNPQKEIARETRDNIFRAILAARWTIPYSEPGKPPPCGHLGREGVYIDSPFMCEYGYNLSIGDNVDIGTSCKFLDSGRISIGRNSSIGANVTIDTQRTPGDCKVIKGSRRTAIAAEVHIGENVHIGSNCTILAGVRIGAGAIVHPGSVVVRDIPQNCVARGNPADYV</sequence>
<dbReference type="InterPro" id="IPR024688">
    <property type="entry name" value="Mac_dom"/>
</dbReference>
<dbReference type="PROSITE" id="PS00463">
    <property type="entry name" value="ZN2_CY6_FUNGAL_1"/>
    <property type="match status" value="1"/>
</dbReference>
<dbReference type="CDD" id="cd00067">
    <property type="entry name" value="GAL4"/>
    <property type="match status" value="1"/>
</dbReference>
<dbReference type="Proteomes" id="UP001152607">
    <property type="component" value="Unassembled WGS sequence"/>
</dbReference>
<dbReference type="PANTHER" id="PTHR23416">
    <property type="entry name" value="SIALIC ACID SYNTHASE-RELATED"/>
    <property type="match status" value="1"/>
</dbReference>
<feature type="region of interest" description="Disordered" evidence="4">
    <location>
        <begin position="29"/>
        <end position="277"/>
    </location>
</feature>
<feature type="compositionally biased region" description="Polar residues" evidence="4">
    <location>
        <begin position="375"/>
        <end position="384"/>
    </location>
</feature>
<reference evidence="6" key="1">
    <citation type="submission" date="2023-01" db="EMBL/GenBank/DDBJ databases">
        <authorList>
            <person name="Van Ghelder C."/>
            <person name="Rancurel C."/>
        </authorList>
    </citation>
    <scope>NUCLEOTIDE SEQUENCE</scope>
    <source>
        <strain evidence="6">CNCM I-4278</strain>
    </source>
</reference>
<dbReference type="SUPFAM" id="SSF57701">
    <property type="entry name" value="Zn2/Cys6 DNA-binding domain"/>
    <property type="match status" value="1"/>
</dbReference>
<feature type="domain" description="Zn(2)-C6 fungal-type" evidence="5">
    <location>
        <begin position="261"/>
        <end position="289"/>
    </location>
</feature>
<dbReference type="GO" id="GO:0016407">
    <property type="term" value="F:acetyltransferase activity"/>
    <property type="evidence" value="ECO:0007669"/>
    <property type="project" value="InterPro"/>
</dbReference>
<comment type="caution">
    <text evidence="6">The sequence shown here is derived from an EMBL/GenBank/DDBJ whole genome shotgun (WGS) entry which is preliminary data.</text>
</comment>
<dbReference type="Gene3D" id="4.10.240.10">
    <property type="entry name" value="Zn(2)-C6 fungal-type DNA-binding domain"/>
    <property type="match status" value="1"/>
</dbReference>
<comment type="similarity">
    <text evidence="1">Belongs to the transferase hexapeptide repeat family.</text>
</comment>
<protein>
    <recommendedName>
        <fullName evidence="5">Zn(2)-C6 fungal-type domain-containing protein</fullName>
    </recommendedName>
</protein>
<name>A0A9W4UQX8_9PLEO</name>
<feature type="compositionally biased region" description="Low complexity" evidence="4">
    <location>
        <begin position="100"/>
        <end position="112"/>
    </location>
</feature>
<keyword evidence="7" id="KW-1185">Reference proteome</keyword>
<dbReference type="PANTHER" id="PTHR23416:SF76">
    <property type="entry name" value="ZN(II)2CYS6 TRANSCRIPTION FACTOR (EUROFUNG)"/>
    <property type="match status" value="1"/>
</dbReference>
<feature type="compositionally biased region" description="Pro residues" evidence="4">
    <location>
        <begin position="454"/>
        <end position="464"/>
    </location>
</feature>
<dbReference type="InterPro" id="IPR036864">
    <property type="entry name" value="Zn2-C6_fun-type_DNA-bd_sf"/>
</dbReference>
<evidence type="ECO:0000259" key="5">
    <source>
        <dbReference type="PROSITE" id="PS50048"/>
    </source>
</evidence>
<evidence type="ECO:0000256" key="2">
    <source>
        <dbReference type="ARBA" id="ARBA00022679"/>
    </source>
</evidence>
<organism evidence="6 7">
    <name type="scientific">Periconia digitata</name>
    <dbReference type="NCBI Taxonomy" id="1303443"/>
    <lineage>
        <taxon>Eukaryota</taxon>
        <taxon>Fungi</taxon>
        <taxon>Dikarya</taxon>
        <taxon>Ascomycota</taxon>
        <taxon>Pezizomycotina</taxon>
        <taxon>Dothideomycetes</taxon>
        <taxon>Pleosporomycetidae</taxon>
        <taxon>Pleosporales</taxon>
        <taxon>Massarineae</taxon>
        <taxon>Periconiaceae</taxon>
        <taxon>Periconia</taxon>
    </lineage>
</organism>
<dbReference type="Gene3D" id="2.160.10.10">
    <property type="entry name" value="Hexapeptide repeat proteins"/>
    <property type="match status" value="1"/>
</dbReference>
<evidence type="ECO:0000256" key="4">
    <source>
        <dbReference type="SAM" id="MobiDB-lite"/>
    </source>
</evidence>
<evidence type="ECO:0000313" key="7">
    <source>
        <dbReference type="Proteomes" id="UP001152607"/>
    </source>
</evidence>
<dbReference type="InterPro" id="IPR001451">
    <property type="entry name" value="Hexapep"/>
</dbReference>
<dbReference type="Pfam" id="PF12464">
    <property type="entry name" value="Mac"/>
    <property type="match status" value="1"/>
</dbReference>
<dbReference type="Pfam" id="PF00172">
    <property type="entry name" value="Zn_clus"/>
    <property type="match status" value="1"/>
</dbReference>
<dbReference type="PROSITE" id="PS50048">
    <property type="entry name" value="ZN2_CY6_FUNGAL_2"/>
    <property type="match status" value="1"/>
</dbReference>
<gene>
    <name evidence="6" type="ORF">PDIGIT_LOCUS11862</name>
</gene>
<feature type="compositionally biased region" description="Pro residues" evidence="4">
    <location>
        <begin position="479"/>
        <end position="493"/>
    </location>
</feature>
<dbReference type="GO" id="GO:0000981">
    <property type="term" value="F:DNA-binding transcription factor activity, RNA polymerase II-specific"/>
    <property type="evidence" value="ECO:0007669"/>
    <property type="project" value="InterPro"/>
</dbReference>
<evidence type="ECO:0000313" key="6">
    <source>
        <dbReference type="EMBL" id="CAI6338728.1"/>
    </source>
</evidence>
<dbReference type="Pfam" id="PF00132">
    <property type="entry name" value="Hexapep"/>
    <property type="match status" value="1"/>
</dbReference>
<dbReference type="GO" id="GO:0008270">
    <property type="term" value="F:zinc ion binding"/>
    <property type="evidence" value="ECO:0007669"/>
    <property type="project" value="InterPro"/>
</dbReference>
<dbReference type="GO" id="GO:0008374">
    <property type="term" value="F:O-acyltransferase activity"/>
    <property type="evidence" value="ECO:0007669"/>
    <property type="project" value="TreeGrafter"/>
</dbReference>
<dbReference type="AlphaFoldDB" id="A0A9W4UQX8"/>
<dbReference type="SMART" id="SM00066">
    <property type="entry name" value="GAL4"/>
    <property type="match status" value="1"/>
</dbReference>
<dbReference type="EMBL" id="CAOQHR010000008">
    <property type="protein sequence ID" value="CAI6338728.1"/>
    <property type="molecule type" value="Genomic_DNA"/>
</dbReference>
<feature type="compositionally biased region" description="Polar residues" evidence="4">
    <location>
        <begin position="397"/>
        <end position="416"/>
    </location>
</feature>
<accession>A0A9W4UQX8</accession>
<feature type="compositionally biased region" description="Polar residues" evidence="4">
    <location>
        <begin position="433"/>
        <end position="442"/>
    </location>
</feature>
<dbReference type="InterPro" id="IPR051159">
    <property type="entry name" value="Hexapeptide_acetyltransf"/>
</dbReference>
<feature type="compositionally biased region" description="Basic and acidic residues" evidence="4">
    <location>
        <begin position="194"/>
        <end position="207"/>
    </location>
</feature>
<dbReference type="InterPro" id="IPR011004">
    <property type="entry name" value="Trimer_LpxA-like_sf"/>
</dbReference>
<dbReference type="OrthoDB" id="25818at2759"/>
<dbReference type="SMART" id="SM01266">
    <property type="entry name" value="Mac"/>
    <property type="match status" value="1"/>
</dbReference>
<dbReference type="Pfam" id="PF14602">
    <property type="entry name" value="Hexapep_2"/>
    <property type="match status" value="1"/>
</dbReference>
<evidence type="ECO:0000256" key="3">
    <source>
        <dbReference type="ARBA" id="ARBA00023242"/>
    </source>
</evidence>
<keyword evidence="3" id="KW-0539">Nucleus</keyword>
<proteinExistence type="inferred from homology"/>
<dbReference type="InterPro" id="IPR001138">
    <property type="entry name" value="Zn2Cys6_DnaBD"/>
</dbReference>
<dbReference type="SUPFAM" id="SSF51161">
    <property type="entry name" value="Trimeric LpxA-like enzymes"/>
    <property type="match status" value="1"/>
</dbReference>
<feature type="region of interest" description="Disordered" evidence="4">
    <location>
        <begin position="293"/>
        <end position="501"/>
    </location>
</feature>